<organism evidence="3 4">
    <name type="scientific">Nitrolancea hollandica Lb</name>
    <dbReference type="NCBI Taxonomy" id="1129897"/>
    <lineage>
        <taxon>Bacteria</taxon>
        <taxon>Pseudomonadati</taxon>
        <taxon>Thermomicrobiota</taxon>
        <taxon>Thermomicrobia</taxon>
        <taxon>Sphaerobacterales</taxon>
        <taxon>Sphaerobacterineae</taxon>
        <taxon>Sphaerobacteraceae</taxon>
        <taxon>Nitrolancea</taxon>
    </lineage>
</organism>
<dbReference type="GO" id="GO:0005886">
    <property type="term" value="C:plasma membrane"/>
    <property type="evidence" value="ECO:0007669"/>
    <property type="project" value="TreeGrafter"/>
</dbReference>
<protein>
    <submittedName>
        <fullName evidence="3">Putative Non-specific protein-tyrosine kinase</fullName>
        <ecNumber evidence="3">2.7.10.2</ecNumber>
    </submittedName>
</protein>
<evidence type="ECO:0000313" key="4">
    <source>
        <dbReference type="Proteomes" id="UP000004221"/>
    </source>
</evidence>
<dbReference type="InterPro" id="IPR027417">
    <property type="entry name" value="P-loop_NTPase"/>
</dbReference>
<reference evidence="3 4" key="1">
    <citation type="journal article" date="2012" name="ISME J.">
        <title>Nitrification expanded: discovery, physiology and genomics of a nitrite-oxidizing bacterium from the phylum Chloroflexi.</title>
        <authorList>
            <person name="Sorokin D.Y."/>
            <person name="Lucker S."/>
            <person name="Vejmelkova D."/>
            <person name="Kostrikina N.A."/>
            <person name="Kleerebezem R."/>
            <person name="Rijpstra W.I."/>
            <person name="Damste J.S."/>
            <person name="Le Paslier D."/>
            <person name="Muyzer G."/>
            <person name="Wagner M."/>
            <person name="van Loosdrecht M.C."/>
            <person name="Daims H."/>
        </authorList>
    </citation>
    <scope>NUCLEOTIDE SEQUENCE [LARGE SCALE GENOMIC DNA]</scope>
    <source>
        <strain evidence="4">none</strain>
    </source>
</reference>
<dbReference type="CDD" id="cd05387">
    <property type="entry name" value="BY-kinase"/>
    <property type="match status" value="1"/>
</dbReference>
<dbReference type="AlphaFoldDB" id="I4EFS8"/>
<dbReference type="Proteomes" id="UP000004221">
    <property type="component" value="Unassembled WGS sequence"/>
</dbReference>
<keyword evidence="4" id="KW-1185">Reference proteome</keyword>
<evidence type="ECO:0000256" key="1">
    <source>
        <dbReference type="ARBA" id="ARBA00022741"/>
    </source>
</evidence>
<dbReference type="RefSeq" id="WP_008476847.1">
    <property type="nucleotide sequence ID" value="NZ_CAGS01000157.1"/>
</dbReference>
<dbReference type="PANTHER" id="PTHR32309">
    <property type="entry name" value="TYROSINE-PROTEIN KINASE"/>
    <property type="match status" value="1"/>
</dbReference>
<keyword evidence="2" id="KW-0067">ATP-binding</keyword>
<gene>
    <name evidence="3" type="ORF">NITHO_240006</name>
</gene>
<accession>I4EFS8</accession>
<keyword evidence="3" id="KW-0829">Tyrosine-protein kinase</keyword>
<dbReference type="SUPFAM" id="SSF52540">
    <property type="entry name" value="P-loop containing nucleoside triphosphate hydrolases"/>
    <property type="match status" value="1"/>
</dbReference>
<dbReference type="InterPro" id="IPR005702">
    <property type="entry name" value="Wzc-like_C"/>
</dbReference>
<dbReference type="GO" id="GO:0004715">
    <property type="term" value="F:non-membrane spanning protein tyrosine kinase activity"/>
    <property type="evidence" value="ECO:0007669"/>
    <property type="project" value="UniProtKB-EC"/>
</dbReference>
<evidence type="ECO:0000313" key="3">
    <source>
        <dbReference type="EMBL" id="CCF83540.1"/>
    </source>
</evidence>
<keyword evidence="3" id="KW-0808">Transferase</keyword>
<dbReference type="OrthoDB" id="9794577at2"/>
<evidence type="ECO:0000256" key="2">
    <source>
        <dbReference type="ARBA" id="ARBA00022840"/>
    </source>
</evidence>
<keyword evidence="3" id="KW-0418">Kinase</keyword>
<keyword evidence="1" id="KW-0547">Nucleotide-binding</keyword>
<comment type="caution">
    <text evidence="3">The sequence shown here is derived from an EMBL/GenBank/DDBJ whole genome shotgun (WGS) entry which is preliminary data.</text>
</comment>
<dbReference type="InterPro" id="IPR050445">
    <property type="entry name" value="Bact_polysacc_biosynth/exp"/>
</dbReference>
<name>I4EFS8_9BACT</name>
<proteinExistence type="predicted"/>
<dbReference type="Gene3D" id="3.40.50.300">
    <property type="entry name" value="P-loop containing nucleotide triphosphate hydrolases"/>
    <property type="match status" value="1"/>
</dbReference>
<dbReference type="PANTHER" id="PTHR32309:SF13">
    <property type="entry name" value="FERRIC ENTEROBACTIN TRANSPORT PROTEIN FEPE"/>
    <property type="match status" value="1"/>
</dbReference>
<dbReference type="EMBL" id="CAGS01000157">
    <property type="protein sequence ID" value="CCF83540.1"/>
    <property type="molecule type" value="Genomic_DNA"/>
</dbReference>
<sequence length="225" mass="24706">MSTKLPLTTPLAEDNSLFRDLYTRMLRQIQVDAHNVVGVTSSVDGEGKTTIAINLAITLANDHGLVDSGKRSGEILIVDCNPGTVGTSQGLMVESIPGLIHYLRNQYPVDGIVKQVFLPRLWVMPVGSSPFDFSPLIRTEIMKELIATLRERFEVIILDLPSILTTTDTLVLAGLADQILLVVRSGVTPSAVLGQALERLNRDKLAGMVLNDYHRPLPRWLEKAV</sequence>
<dbReference type="EC" id="2.7.10.2" evidence="3"/>